<evidence type="ECO:0000313" key="1">
    <source>
        <dbReference type="EMBL" id="MCI8208558.1"/>
    </source>
</evidence>
<proteinExistence type="predicted"/>
<protein>
    <submittedName>
        <fullName evidence="1">Uncharacterized protein</fullName>
    </submittedName>
</protein>
<dbReference type="Proteomes" id="UP001320513">
    <property type="component" value="Unassembled WGS sequence"/>
</dbReference>
<gene>
    <name evidence="1" type="ORF">AUC61_03325</name>
</gene>
<sequence>MTLITLLGLFTFWYVALPRVHVYYSEQGSSQLDFVWNTQNRIYRGEIRPGGVTADAGHIFPDEEFLMVLDWTASKRNHCIMINPQWPTTSIYIGADGNIDMSEGSGTDVERLSKCPWD</sequence>
<name>A0ABS9ZDM1_9PSED</name>
<keyword evidence="2" id="KW-1185">Reference proteome</keyword>
<dbReference type="EMBL" id="LOHG01000002">
    <property type="protein sequence ID" value="MCI8208558.1"/>
    <property type="molecule type" value="Genomic_DNA"/>
</dbReference>
<evidence type="ECO:0000313" key="2">
    <source>
        <dbReference type="Proteomes" id="UP001320513"/>
    </source>
</evidence>
<accession>A0ABS9ZDM1</accession>
<reference evidence="1 2" key="1">
    <citation type="submission" date="2015-12" db="EMBL/GenBank/DDBJ databases">
        <title>Phylogenomics in the description of a new species in the Pseudomonas syringae group.</title>
        <authorList>
            <person name="Busquets A."/>
            <person name="Gomila M."/>
            <person name="Beiki F."/>
            <person name="Rahimian H."/>
            <person name="Mulet M."/>
            <person name="Sanchez D."/>
            <person name="Garcia-Valdes E."/>
            <person name="Lalucat J."/>
        </authorList>
    </citation>
    <scope>NUCLEOTIDE SEQUENCE [LARGE SCALE GENOMIC DNA]</scope>
    <source>
        <strain evidence="1 2">S25</strain>
    </source>
</reference>
<organism evidence="1 2">
    <name type="scientific">Pseudomonas maioricensis</name>
    <dbReference type="NCBI Taxonomy" id="1766623"/>
    <lineage>
        <taxon>Bacteria</taxon>
        <taxon>Pseudomonadati</taxon>
        <taxon>Pseudomonadota</taxon>
        <taxon>Gammaproteobacteria</taxon>
        <taxon>Pseudomonadales</taxon>
        <taxon>Pseudomonadaceae</taxon>
        <taxon>Pseudomonas</taxon>
    </lineage>
</organism>
<comment type="caution">
    <text evidence="1">The sequence shown here is derived from an EMBL/GenBank/DDBJ whole genome shotgun (WGS) entry which is preliminary data.</text>
</comment>